<organism evidence="2 3">
    <name type="scientific">Rhodococcus coprophilus</name>
    <dbReference type="NCBI Taxonomy" id="38310"/>
    <lineage>
        <taxon>Bacteria</taxon>
        <taxon>Bacillati</taxon>
        <taxon>Actinomycetota</taxon>
        <taxon>Actinomycetes</taxon>
        <taxon>Mycobacteriales</taxon>
        <taxon>Nocardiaceae</taxon>
        <taxon>Rhodococcus</taxon>
    </lineage>
</organism>
<proteinExistence type="predicted"/>
<keyword evidence="1" id="KW-0472">Membrane</keyword>
<dbReference type="EMBL" id="LS483468">
    <property type="protein sequence ID" value="SQI28589.1"/>
    <property type="molecule type" value="Genomic_DNA"/>
</dbReference>
<dbReference type="STRING" id="1219011.GCA_001895045_00059"/>
<accession>A0A2X4TQE5</accession>
<keyword evidence="1" id="KW-0812">Transmembrane</keyword>
<reference evidence="2 3" key="1">
    <citation type="submission" date="2018-06" db="EMBL/GenBank/DDBJ databases">
        <authorList>
            <consortium name="Pathogen Informatics"/>
            <person name="Doyle S."/>
        </authorList>
    </citation>
    <scope>NUCLEOTIDE SEQUENCE [LARGE SCALE GENOMIC DNA]</scope>
    <source>
        <strain evidence="2 3">NCTC10994</strain>
    </source>
</reference>
<evidence type="ECO:0000313" key="3">
    <source>
        <dbReference type="Proteomes" id="UP000249091"/>
    </source>
</evidence>
<dbReference type="AlphaFoldDB" id="A0A2X4TQE5"/>
<dbReference type="Proteomes" id="UP000249091">
    <property type="component" value="Chromosome 1"/>
</dbReference>
<dbReference type="Pfam" id="PF05437">
    <property type="entry name" value="AzlD"/>
    <property type="match status" value="1"/>
</dbReference>
<evidence type="ECO:0000313" key="2">
    <source>
        <dbReference type="EMBL" id="SQI28589.1"/>
    </source>
</evidence>
<feature type="transmembrane region" description="Helical" evidence="1">
    <location>
        <begin position="81"/>
        <end position="105"/>
    </location>
</feature>
<dbReference type="InterPro" id="IPR008407">
    <property type="entry name" value="Brnchd-chn_aa_trnsp_AzlD"/>
</dbReference>
<dbReference type="KEGG" id="rcr:NCTC10994_00338"/>
<feature type="transmembrane region" description="Helical" evidence="1">
    <location>
        <begin position="46"/>
        <end position="69"/>
    </location>
</feature>
<keyword evidence="1" id="KW-1133">Transmembrane helix</keyword>
<protein>
    <submittedName>
        <fullName evidence="2">Hypothetical membrane protein</fullName>
    </submittedName>
</protein>
<dbReference type="RefSeq" id="WP_072698104.1">
    <property type="nucleotide sequence ID" value="NZ_JAFBBL010000001.1"/>
</dbReference>
<gene>
    <name evidence="2" type="ORF">NCTC10994_00338</name>
</gene>
<sequence>MRDLWVICAAAAFLAAGTYVLRWVGPALPASLTESPRAKQLIDDSAILLLTGVMATTALLQDQGFAGWARVLGVGAAGVLAWFRAPMLVVIIAAAVVTALARATFGLM</sequence>
<keyword evidence="3" id="KW-1185">Reference proteome</keyword>
<evidence type="ECO:0000256" key="1">
    <source>
        <dbReference type="SAM" id="Phobius"/>
    </source>
</evidence>
<name>A0A2X4TQE5_9NOCA</name>